<proteinExistence type="predicted"/>
<feature type="region of interest" description="Disordered" evidence="1">
    <location>
        <begin position="76"/>
        <end position="104"/>
    </location>
</feature>
<dbReference type="Proteomes" id="UP001605036">
    <property type="component" value="Unassembled WGS sequence"/>
</dbReference>
<name>A0ABD1YJ10_9MARC</name>
<sequence length="240" mass="27828">MAKKGRIRLMSDCISEAMKGEMPAAYATFYAKDFQELDLPKDKKYHAFSKSFCKLLYAQMPLFCRVNFDPKVSVPRRKKQRTQVHADQIMQPEEDSTSAAPADTSPWKLQAEKIEAEELCNAHAQEAREWERVVHAADKQKKQLLFVTRDKQKLAESDLATKDTIITEKTVEIERLQIDVQRARLHHTDVQREALQSQVDTLLELQLDEAKTCHNLELEVAHLKEDFLKQANRLKQDTYD</sequence>
<gene>
    <name evidence="2" type="ORF">R1flu_015467</name>
</gene>
<comment type="caution">
    <text evidence="2">The sequence shown here is derived from an EMBL/GenBank/DDBJ whole genome shotgun (WGS) entry which is preliminary data.</text>
</comment>
<evidence type="ECO:0000256" key="1">
    <source>
        <dbReference type="SAM" id="MobiDB-lite"/>
    </source>
</evidence>
<evidence type="ECO:0000313" key="3">
    <source>
        <dbReference type="Proteomes" id="UP001605036"/>
    </source>
</evidence>
<keyword evidence="3" id="KW-1185">Reference proteome</keyword>
<reference evidence="2 3" key="1">
    <citation type="submission" date="2024-09" db="EMBL/GenBank/DDBJ databases">
        <title>Chromosome-scale assembly of Riccia fluitans.</title>
        <authorList>
            <person name="Paukszto L."/>
            <person name="Sawicki J."/>
            <person name="Karawczyk K."/>
            <person name="Piernik-Szablinska J."/>
            <person name="Szczecinska M."/>
            <person name="Mazdziarz M."/>
        </authorList>
    </citation>
    <scope>NUCLEOTIDE SEQUENCE [LARGE SCALE GENOMIC DNA]</scope>
    <source>
        <strain evidence="2">Rf_01</strain>
        <tissue evidence="2">Aerial parts of the thallus</tissue>
    </source>
</reference>
<dbReference type="EMBL" id="JBHFFA010000004">
    <property type="protein sequence ID" value="KAL2630781.1"/>
    <property type="molecule type" value="Genomic_DNA"/>
</dbReference>
<evidence type="ECO:0000313" key="2">
    <source>
        <dbReference type="EMBL" id="KAL2630781.1"/>
    </source>
</evidence>
<accession>A0ABD1YJ10</accession>
<organism evidence="2 3">
    <name type="scientific">Riccia fluitans</name>
    <dbReference type="NCBI Taxonomy" id="41844"/>
    <lineage>
        <taxon>Eukaryota</taxon>
        <taxon>Viridiplantae</taxon>
        <taxon>Streptophyta</taxon>
        <taxon>Embryophyta</taxon>
        <taxon>Marchantiophyta</taxon>
        <taxon>Marchantiopsida</taxon>
        <taxon>Marchantiidae</taxon>
        <taxon>Marchantiales</taxon>
        <taxon>Ricciaceae</taxon>
        <taxon>Riccia</taxon>
    </lineage>
</organism>
<dbReference type="AlphaFoldDB" id="A0ABD1YJ10"/>
<protein>
    <submittedName>
        <fullName evidence="2">Uncharacterized protein</fullName>
    </submittedName>
</protein>